<keyword evidence="5 11" id="KW-0479">Metal-binding</keyword>
<gene>
    <name evidence="14" type="ORF">DGYR_LOCUS7147</name>
</gene>
<dbReference type="GO" id="GO:0046872">
    <property type="term" value="F:metal ion binding"/>
    <property type="evidence" value="ECO:0007669"/>
    <property type="project" value="UniProtKB-KW"/>
</dbReference>
<dbReference type="CDD" id="cd00757">
    <property type="entry name" value="ThiF_MoeB_HesA_family"/>
    <property type="match status" value="1"/>
</dbReference>
<dbReference type="EC" id="2.7.7.-" evidence="11"/>
<dbReference type="InterPro" id="IPR036873">
    <property type="entry name" value="Rhodanese-like_dom_sf"/>
</dbReference>
<evidence type="ECO:0000256" key="11">
    <source>
        <dbReference type="HAMAP-Rule" id="MF_03049"/>
    </source>
</evidence>
<feature type="binding site" evidence="11">
    <location>
        <position position="95"/>
    </location>
    <ligand>
        <name>ATP</name>
        <dbReference type="ChEBI" id="CHEBI:30616"/>
    </ligand>
</feature>
<dbReference type="InterPro" id="IPR001763">
    <property type="entry name" value="Rhodanese-like_dom"/>
</dbReference>
<dbReference type="AlphaFoldDB" id="A0A7I8VTT4"/>
<dbReference type="InterPro" id="IPR028885">
    <property type="entry name" value="MOCS3/Uba4"/>
</dbReference>
<dbReference type="PANTHER" id="PTHR10953:SF102">
    <property type="entry name" value="ADENYLYLTRANSFERASE AND SULFURTRANSFERASE MOCS3"/>
    <property type="match status" value="1"/>
</dbReference>
<dbReference type="SUPFAM" id="SSF69572">
    <property type="entry name" value="Activating enzymes of the ubiquitin-like proteins"/>
    <property type="match status" value="1"/>
</dbReference>
<feature type="binding site" evidence="11">
    <location>
        <begin position="123"/>
        <end position="127"/>
    </location>
    <ligand>
        <name>ATP</name>
        <dbReference type="ChEBI" id="CHEBI:30616"/>
    </ligand>
</feature>
<dbReference type="NCBIfam" id="NF004281">
    <property type="entry name" value="PRK05690.1"/>
    <property type="match status" value="1"/>
</dbReference>
<keyword evidence="15" id="KW-1185">Reference proteome</keyword>
<dbReference type="SMART" id="SM00450">
    <property type="entry name" value="RHOD"/>
    <property type="match status" value="1"/>
</dbReference>
<dbReference type="Proteomes" id="UP000549394">
    <property type="component" value="Unassembled WGS sequence"/>
</dbReference>
<feature type="binding site" evidence="11">
    <location>
        <position position="225"/>
    </location>
    <ligand>
        <name>Zn(2+)</name>
        <dbReference type="ChEBI" id="CHEBI:29105"/>
    </ligand>
</feature>
<feature type="binding site" evidence="11">
    <location>
        <position position="228"/>
    </location>
    <ligand>
        <name>Zn(2+)</name>
        <dbReference type="ChEBI" id="CHEBI:29105"/>
    </ligand>
</feature>
<keyword evidence="2 11" id="KW-0963">Cytoplasm</keyword>
<evidence type="ECO:0000256" key="9">
    <source>
        <dbReference type="ARBA" id="ARBA00023150"/>
    </source>
</evidence>
<feature type="coiled-coil region" evidence="12">
    <location>
        <begin position="6"/>
        <end position="33"/>
    </location>
</feature>
<name>A0A7I8VTT4_9ANNE</name>
<feature type="active site" description="Glycyl thioester intermediate; for adenylyltransferase activity" evidence="11">
    <location>
        <position position="242"/>
    </location>
</feature>
<dbReference type="EMBL" id="CAJFCJ010000009">
    <property type="protein sequence ID" value="CAD5118831.1"/>
    <property type="molecule type" value="Genomic_DNA"/>
</dbReference>
<dbReference type="GO" id="GO:0042292">
    <property type="term" value="F:URM1 activating enzyme activity"/>
    <property type="evidence" value="ECO:0007669"/>
    <property type="project" value="TreeGrafter"/>
</dbReference>
<feature type="active site" description="Cysteine persulfide intermediate; for sulfurtransferase activity" evidence="11">
    <location>
        <position position="406"/>
    </location>
</feature>
<dbReference type="GO" id="GO:0004792">
    <property type="term" value="F:thiosulfate-cyanide sulfurtransferase activity"/>
    <property type="evidence" value="ECO:0007669"/>
    <property type="project" value="TreeGrafter"/>
</dbReference>
<comment type="function">
    <text evidence="11">Plays a central role in 2-thiolation of mcm(5)S(2)U at tRNA wobble positions of cytosolic tRNA(Lys), tRNA(Glu) and tRNA(Gln). Acts by mediating the C-terminal thiocarboxylation of the sulfur carrier URM1. Its N-terminus first activates URM1 as acyl-adenylate (-COAMP), then the persulfide sulfur on the catalytic cysteine is transferred to URM1 to form thiocarboxylation (-COSH) of its C-terminus. The reaction probably involves hydrogen sulfide that is generated from the persulfide intermediate and that acts as nucleophile towards URM1. Subsequently, a transient disulfide bond is formed. Does not use thiosulfate as sulfur donor; NFS1 probably acting as a sulfur donor for thiocarboxylation reactions.</text>
</comment>
<evidence type="ECO:0000259" key="13">
    <source>
        <dbReference type="PROSITE" id="PS50206"/>
    </source>
</evidence>
<evidence type="ECO:0000256" key="6">
    <source>
        <dbReference type="ARBA" id="ARBA00022741"/>
    </source>
</evidence>
<comment type="caution">
    <text evidence="14">The sequence shown here is derived from an EMBL/GenBank/DDBJ whole genome shotgun (WGS) entry which is preliminary data.</text>
</comment>
<evidence type="ECO:0000256" key="2">
    <source>
        <dbReference type="ARBA" id="ARBA00022490"/>
    </source>
</evidence>
<feature type="binding site" evidence="11">
    <location>
        <begin position="184"/>
        <end position="185"/>
    </location>
    <ligand>
        <name>ATP</name>
        <dbReference type="ChEBI" id="CHEBI:30616"/>
    </ligand>
</feature>
<dbReference type="GO" id="GO:0070566">
    <property type="term" value="F:adenylyltransferase activity"/>
    <property type="evidence" value="ECO:0007669"/>
    <property type="project" value="InterPro"/>
</dbReference>
<keyword evidence="8 11" id="KW-0067">ATP-binding</keyword>
<comment type="similarity">
    <text evidence="11">In the N-terminal section; belongs to the HesA/MoeB/ThiF family. UBA4 subfamily.</text>
</comment>
<dbReference type="InterPro" id="IPR035985">
    <property type="entry name" value="Ubiquitin-activating_enz"/>
</dbReference>
<keyword evidence="10 11" id="KW-0511">Multifunctional enzyme</keyword>
<accession>A0A7I8VTT4</accession>
<evidence type="ECO:0000256" key="1">
    <source>
        <dbReference type="ARBA" id="ARBA00004514"/>
    </source>
</evidence>
<dbReference type="PANTHER" id="PTHR10953">
    <property type="entry name" value="UBIQUITIN-ACTIVATING ENZYME E1"/>
    <property type="match status" value="1"/>
</dbReference>
<dbReference type="Gene3D" id="3.40.250.10">
    <property type="entry name" value="Rhodanese-like domain"/>
    <property type="match status" value="1"/>
</dbReference>
<dbReference type="HAMAP" id="MF_03049">
    <property type="entry name" value="MOCS3_Uba4"/>
    <property type="match status" value="1"/>
</dbReference>
<evidence type="ECO:0000256" key="3">
    <source>
        <dbReference type="ARBA" id="ARBA00022679"/>
    </source>
</evidence>
<dbReference type="FunFam" id="3.40.250.10:FF:000014">
    <property type="entry name" value="Adenylyltransferase and sulfurtransferase MOCS3"/>
    <property type="match status" value="1"/>
</dbReference>
<comment type="cofactor">
    <cofactor evidence="11">
        <name>Zn(2+)</name>
        <dbReference type="ChEBI" id="CHEBI:29105"/>
    </cofactor>
    <text evidence="11">Binds 1 zinc ion per subunit.</text>
</comment>
<evidence type="ECO:0000256" key="10">
    <source>
        <dbReference type="ARBA" id="ARBA00023268"/>
    </source>
</evidence>
<dbReference type="InterPro" id="IPR000594">
    <property type="entry name" value="ThiF_NAD_FAD-bd"/>
</dbReference>
<dbReference type="GO" id="GO:0005829">
    <property type="term" value="C:cytosol"/>
    <property type="evidence" value="ECO:0007669"/>
    <property type="project" value="UniProtKB-SubCell"/>
</dbReference>
<keyword evidence="9 11" id="KW-0501">Molybdenum cofactor biosynthesis</keyword>
<evidence type="ECO:0000313" key="15">
    <source>
        <dbReference type="Proteomes" id="UP000549394"/>
    </source>
</evidence>
<feature type="binding site" evidence="11">
    <location>
        <position position="116"/>
    </location>
    <ligand>
        <name>ATP</name>
        <dbReference type="ChEBI" id="CHEBI:30616"/>
    </ligand>
</feature>
<feature type="binding site" evidence="11">
    <location>
        <position position="300"/>
    </location>
    <ligand>
        <name>Zn(2+)</name>
        <dbReference type="ChEBI" id="CHEBI:29105"/>
    </ligand>
</feature>
<dbReference type="GO" id="GO:0006777">
    <property type="term" value="P:Mo-molybdopterin cofactor biosynthetic process"/>
    <property type="evidence" value="ECO:0007669"/>
    <property type="project" value="UniProtKB-UniRule"/>
</dbReference>
<dbReference type="Pfam" id="PF00581">
    <property type="entry name" value="Rhodanese"/>
    <property type="match status" value="1"/>
</dbReference>
<protein>
    <recommendedName>
        <fullName evidence="11">Adenylyltransferase and sulfurtransferase MOCS3 homolog</fullName>
    </recommendedName>
    <alternativeName>
        <fullName evidence="11">UBA4 homolog</fullName>
    </alternativeName>
    <alternativeName>
        <fullName evidence="11">Ubiquitin-like protein activator 4 homolog</fullName>
    </alternativeName>
    <domain>
        <recommendedName>
            <fullName evidence="11">Adenylyltransferase</fullName>
            <ecNumber evidence="11">2.7.7.-</ecNumber>
        </recommendedName>
    </domain>
    <domain>
        <recommendedName>
            <fullName evidence="11">Sulfurtransferase</fullName>
            <ecNumber evidence="11">2.8.1.-</ecNumber>
        </recommendedName>
    </domain>
</protein>
<keyword evidence="4 11" id="KW-0819">tRNA processing</keyword>
<feature type="binding site" evidence="11">
    <location>
        <position position="140"/>
    </location>
    <ligand>
        <name>ATP</name>
        <dbReference type="ChEBI" id="CHEBI:30616"/>
    </ligand>
</feature>
<dbReference type="GO" id="GO:0032447">
    <property type="term" value="P:protein urmylation"/>
    <property type="evidence" value="ECO:0007669"/>
    <property type="project" value="TreeGrafter"/>
</dbReference>
<keyword evidence="12" id="KW-0175">Coiled coil</keyword>
<feature type="binding site" evidence="11">
    <location>
        <position position="303"/>
    </location>
    <ligand>
        <name>Zn(2+)</name>
        <dbReference type="ChEBI" id="CHEBI:29105"/>
    </ligand>
</feature>
<reference evidence="14 15" key="1">
    <citation type="submission" date="2020-08" db="EMBL/GenBank/DDBJ databases">
        <authorList>
            <person name="Hejnol A."/>
        </authorList>
    </citation>
    <scope>NUCLEOTIDE SEQUENCE [LARGE SCALE GENOMIC DNA]</scope>
</reference>
<dbReference type="Pfam" id="PF00899">
    <property type="entry name" value="ThiF"/>
    <property type="match status" value="1"/>
</dbReference>
<dbReference type="InterPro" id="IPR045886">
    <property type="entry name" value="ThiF/MoeB/HesA"/>
</dbReference>
<evidence type="ECO:0000256" key="5">
    <source>
        <dbReference type="ARBA" id="ARBA00022723"/>
    </source>
</evidence>
<evidence type="ECO:0000256" key="12">
    <source>
        <dbReference type="SAM" id="Coils"/>
    </source>
</evidence>
<dbReference type="EC" id="2.8.1.-" evidence="11"/>
<evidence type="ECO:0000256" key="4">
    <source>
        <dbReference type="ARBA" id="ARBA00022694"/>
    </source>
</evidence>
<keyword evidence="3 11" id="KW-0808">Transferase</keyword>
<proteinExistence type="inferred from homology"/>
<comment type="pathway">
    <text evidence="11">tRNA modification; 5-methoxycarbonylmethyl-2-thiouridine-tRNA biosynthesis.</text>
</comment>
<organism evidence="14 15">
    <name type="scientific">Dimorphilus gyrociliatus</name>
    <dbReference type="NCBI Taxonomy" id="2664684"/>
    <lineage>
        <taxon>Eukaryota</taxon>
        <taxon>Metazoa</taxon>
        <taxon>Spiralia</taxon>
        <taxon>Lophotrochozoa</taxon>
        <taxon>Annelida</taxon>
        <taxon>Polychaeta</taxon>
        <taxon>Polychaeta incertae sedis</taxon>
        <taxon>Dinophilidae</taxon>
        <taxon>Dimorphilus</taxon>
    </lineage>
</organism>
<evidence type="ECO:0000256" key="8">
    <source>
        <dbReference type="ARBA" id="ARBA00022840"/>
    </source>
</evidence>
<dbReference type="GO" id="GO:0005524">
    <property type="term" value="F:ATP binding"/>
    <property type="evidence" value="ECO:0007669"/>
    <property type="project" value="UniProtKB-KW"/>
</dbReference>
<comment type="subcellular location">
    <subcellularLocation>
        <location evidence="1">Cytoplasm</location>
        <location evidence="1">Cytosol</location>
    </subcellularLocation>
</comment>
<dbReference type="Gene3D" id="3.40.50.720">
    <property type="entry name" value="NAD(P)-binding Rossmann-like Domain"/>
    <property type="match status" value="1"/>
</dbReference>
<dbReference type="GO" id="GO:0002143">
    <property type="term" value="P:tRNA wobble position uridine thiolation"/>
    <property type="evidence" value="ECO:0007669"/>
    <property type="project" value="InterPro"/>
</dbReference>
<keyword evidence="6 11" id="KW-0547">Nucleotide-binding</keyword>
<dbReference type="PROSITE" id="PS50206">
    <property type="entry name" value="RHODANESE_3"/>
    <property type="match status" value="1"/>
</dbReference>
<feature type="domain" description="Rhodanese" evidence="13">
    <location>
        <begin position="350"/>
        <end position="449"/>
    </location>
</feature>
<keyword evidence="7 11" id="KW-0862">Zinc</keyword>
<evidence type="ECO:0000313" key="14">
    <source>
        <dbReference type="EMBL" id="CAD5118831.1"/>
    </source>
</evidence>
<dbReference type="FunFam" id="3.40.50.720:FF:000206">
    <property type="entry name" value="Adenylyltransferase and sulfurtransferase MOCS3"/>
    <property type="match status" value="1"/>
</dbReference>
<evidence type="ECO:0000256" key="7">
    <source>
        <dbReference type="ARBA" id="ARBA00022833"/>
    </source>
</evidence>
<dbReference type="UniPathway" id="UPA00988"/>
<dbReference type="OrthoDB" id="10261062at2759"/>
<sequence length="451" mass="49617">MNSHEKLSYINEIEKLKKELKDKNDLINQLNNSLNGDEKLPKVQSLDYSLNKEAISNLNNENILRYSRQLILPEIGVKGQLRLSNTSVLIVGAGGLGCPSAIYLAAAGIGTIGVVDYDEIELSNLHRQILHTESRTGLKKSASVAASCSNLNSSVKCIPYHTVLSSKNALELINQYDIIVDATDNVATRYLLNDAAVLCQKPLVSGSALKFEGQLTVYNYQNGPCFRCLFPKPPPPETVTNCSDGGVLGVVPGIIGSLQALEVIKIAIGLPDTFKQRLLLFDGLAGSFRNIGLRPRQKNCAVCGDDPSIKELIDYEQFCGAKADDKGKNLTILEQSQRISAKEFSEILKSKEKHLLIDVRSPVELEICDLGECLNIPIGSIEKEDQLKCIENTIKDNNINKVFVVCRKGNDSQIAVKFFQEKLTSLGICFQDIRGGLYAWQKSVDQSLPLY</sequence>